<proteinExistence type="predicted"/>
<sequence length="260" mass="28851">MSWFPSCSGSSCTTVNSGPIRPKGPIPERAYLVVGSSPEEDRKGREFYTNSHFYQLDTAQIRNPNTDTSRYIQGDFNDITSGQMLASEFSEKFDVVIFDASVGKFLGGDVKGLGNLLAMVKPGGTLILDTITGLSGVSGIRMNQGINAMKKQIEEISKANEREFLENLEQIIKPYTLKVTTCKQLVYAGIADGGNLIARMVYGPLLENDELVKSKYVTPESPCIIIKKVISGGKRNTRKKRKLKKPSRRAMMRRGQKKRM</sequence>
<feature type="region of interest" description="Disordered" evidence="1">
    <location>
        <begin position="1"/>
        <end position="23"/>
    </location>
</feature>
<dbReference type="SUPFAM" id="SSF53335">
    <property type="entry name" value="S-adenosyl-L-methionine-dependent methyltransferases"/>
    <property type="match status" value="1"/>
</dbReference>
<protein>
    <recommendedName>
        <fullName evidence="3">Methyltransferase</fullName>
    </recommendedName>
</protein>
<evidence type="ECO:0000256" key="1">
    <source>
        <dbReference type="SAM" id="MobiDB-lite"/>
    </source>
</evidence>
<dbReference type="Gene3D" id="3.40.50.150">
    <property type="entry name" value="Vaccinia Virus protein VP39"/>
    <property type="match status" value="1"/>
</dbReference>
<accession>A0A6C0AMP3</accession>
<evidence type="ECO:0008006" key="3">
    <source>
        <dbReference type="Google" id="ProtNLM"/>
    </source>
</evidence>
<dbReference type="EMBL" id="MN740729">
    <property type="protein sequence ID" value="QHS81077.1"/>
    <property type="molecule type" value="Genomic_DNA"/>
</dbReference>
<reference evidence="2" key="1">
    <citation type="journal article" date="2020" name="Nature">
        <title>Giant virus diversity and host interactions through global metagenomics.</title>
        <authorList>
            <person name="Schulz F."/>
            <person name="Roux S."/>
            <person name="Paez-Espino D."/>
            <person name="Jungbluth S."/>
            <person name="Walsh D.A."/>
            <person name="Denef V.J."/>
            <person name="McMahon K.D."/>
            <person name="Konstantinidis K.T."/>
            <person name="Eloe-Fadrosh E.A."/>
            <person name="Kyrpides N.C."/>
            <person name="Woyke T."/>
        </authorList>
    </citation>
    <scope>NUCLEOTIDE SEQUENCE</scope>
    <source>
        <strain evidence="2">GVMAG-S-1101161-73</strain>
    </source>
</reference>
<evidence type="ECO:0000313" key="2">
    <source>
        <dbReference type="EMBL" id="QHS81077.1"/>
    </source>
</evidence>
<feature type="region of interest" description="Disordered" evidence="1">
    <location>
        <begin position="233"/>
        <end position="260"/>
    </location>
</feature>
<name>A0A6C0AMP3_9ZZZZ</name>
<feature type="compositionally biased region" description="Polar residues" evidence="1">
    <location>
        <begin position="1"/>
        <end position="17"/>
    </location>
</feature>
<dbReference type="InterPro" id="IPR029063">
    <property type="entry name" value="SAM-dependent_MTases_sf"/>
</dbReference>
<dbReference type="AlphaFoldDB" id="A0A6C0AMP3"/>
<organism evidence="2">
    <name type="scientific">viral metagenome</name>
    <dbReference type="NCBI Taxonomy" id="1070528"/>
    <lineage>
        <taxon>unclassified sequences</taxon>
        <taxon>metagenomes</taxon>
        <taxon>organismal metagenomes</taxon>
    </lineage>
</organism>
<feature type="compositionally biased region" description="Basic residues" evidence="1">
    <location>
        <begin position="235"/>
        <end position="260"/>
    </location>
</feature>